<evidence type="ECO:0000256" key="3">
    <source>
        <dbReference type="ARBA" id="ARBA00022605"/>
    </source>
</evidence>
<accession>A0ABU9WVG8</accession>
<evidence type="ECO:0000256" key="6">
    <source>
        <dbReference type="ARBA" id="ARBA00023002"/>
    </source>
</evidence>
<keyword evidence="4 13" id="KW-0521">NADP</keyword>
<keyword evidence="8 13" id="KW-0457">Lysine biosynthesis</keyword>
<proteinExistence type="inferred from homology"/>
<comment type="catalytic activity">
    <reaction evidence="11 13">
        <text>(S)-2,3,4,5-tetrahydrodipicolinate + NADP(+) + H2O = (2S,4S)-4-hydroxy-2,3,4,5-tetrahydrodipicolinate + NADPH + H(+)</text>
        <dbReference type="Rhea" id="RHEA:35331"/>
        <dbReference type="ChEBI" id="CHEBI:15377"/>
        <dbReference type="ChEBI" id="CHEBI:15378"/>
        <dbReference type="ChEBI" id="CHEBI:16845"/>
        <dbReference type="ChEBI" id="CHEBI:57783"/>
        <dbReference type="ChEBI" id="CHEBI:58349"/>
        <dbReference type="ChEBI" id="CHEBI:67139"/>
        <dbReference type="EC" id="1.17.1.8"/>
    </reaction>
</comment>
<comment type="similarity">
    <text evidence="1 13">Belongs to the DapB family.</text>
</comment>
<dbReference type="InterPro" id="IPR022663">
    <property type="entry name" value="DapB_C"/>
</dbReference>
<dbReference type="PANTHER" id="PTHR20836:SF0">
    <property type="entry name" value="4-HYDROXY-TETRAHYDRODIPICOLINATE REDUCTASE 1, CHLOROPLASTIC-RELATED"/>
    <property type="match status" value="1"/>
</dbReference>
<keyword evidence="2 13" id="KW-0963">Cytoplasm</keyword>
<feature type="active site" description="Proton donor/acceptor" evidence="13">
    <location>
        <position position="136"/>
    </location>
</feature>
<dbReference type="PIRSF" id="PIRSF000161">
    <property type="entry name" value="DHPR"/>
    <property type="match status" value="1"/>
</dbReference>
<feature type="binding site" evidence="13">
    <location>
        <begin position="106"/>
        <end position="109"/>
    </location>
    <ligand>
        <name>NAD(+)</name>
        <dbReference type="ChEBI" id="CHEBI:57540"/>
    </ligand>
</feature>
<feature type="binding site" evidence="13">
    <location>
        <begin position="79"/>
        <end position="81"/>
    </location>
    <ligand>
        <name>NAD(+)</name>
        <dbReference type="ChEBI" id="CHEBI:57540"/>
    </ligand>
</feature>
<dbReference type="PROSITE" id="PS01298">
    <property type="entry name" value="DAPB"/>
    <property type="match status" value="1"/>
</dbReference>
<feature type="domain" description="Dihydrodipicolinate reductase C-terminal" evidence="15">
    <location>
        <begin position="114"/>
        <end position="243"/>
    </location>
</feature>
<evidence type="ECO:0000256" key="4">
    <source>
        <dbReference type="ARBA" id="ARBA00022857"/>
    </source>
</evidence>
<comment type="pathway">
    <text evidence="9 13">Amino-acid biosynthesis; L-lysine biosynthesis via DAP pathway; (S)-tetrahydrodipicolinate from L-aspartate: step 4/4.</text>
</comment>
<feature type="binding site" evidence="13">
    <location>
        <position position="137"/>
    </location>
    <ligand>
        <name>(S)-2,3,4,5-tetrahydrodipicolinate</name>
        <dbReference type="ChEBI" id="CHEBI:16845"/>
    </ligand>
</feature>
<keyword evidence="17" id="KW-1185">Reference proteome</keyword>
<evidence type="ECO:0000259" key="14">
    <source>
        <dbReference type="Pfam" id="PF01113"/>
    </source>
</evidence>
<reference evidence="16 17" key="1">
    <citation type="submission" date="2024-05" db="EMBL/GenBank/DDBJ databases">
        <title>Sinomonas sp. nov., isolated from a waste landfill.</title>
        <authorList>
            <person name="Zhao Y."/>
        </authorList>
    </citation>
    <scope>NUCLEOTIDE SEQUENCE [LARGE SCALE GENOMIC DNA]</scope>
    <source>
        <strain evidence="16 17">CCTCC AB2014300</strain>
    </source>
</reference>
<evidence type="ECO:0000259" key="15">
    <source>
        <dbReference type="Pfam" id="PF05173"/>
    </source>
</evidence>
<evidence type="ECO:0000256" key="9">
    <source>
        <dbReference type="ARBA" id="ARBA00037922"/>
    </source>
</evidence>
<evidence type="ECO:0000313" key="16">
    <source>
        <dbReference type="EMBL" id="MEN2743168.1"/>
    </source>
</evidence>
<keyword evidence="3 13" id="KW-0028">Amino-acid biosynthesis</keyword>
<protein>
    <recommendedName>
        <fullName evidence="10 13">4-hydroxy-tetrahydrodipicolinate reductase</fullName>
        <shortName evidence="13">HTPA reductase</shortName>
        <ecNumber evidence="10 13">1.17.1.8</ecNumber>
    </recommendedName>
</protein>
<dbReference type="Pfam" id="PF01113">
    <property type="entry name" value="DapB_N"/>
    <property type="match status" value="1"/>
</dbReference>
<gene>
    <name evidence="13 16" type="primary">dapB</name>
    <name evidence="16" type="ORF">ABCQ75_01275</name>
</gene>
<evidence type="ECO:0000256" key="8">
    <source>
        <dbReference type="ARBA" id="ARBA00023154"/>
    </source>
</evidence>
<comment type="caution">
    <text evidence="13">Was originally thought to be a dihydrodipicolinate reductase (DHDPR), catalyzing the conversion of dihydrodipicolinate to tetrahydrodipicolinate. However, it was shown in E.coli that the substrate of the enzymatic reaction is not dihydrodipicolinate (DHDP) but in fact (2S,4S)-4-hydroxy-2,3,4,5-tetrahydrodipicolinic acid (HTPA), the product released by the DapA-catalyzed reaction.</text>
</comment>
<comment type="function">
    <text evidence="13">Catalyzes the conversion of 4-hydroxy-tetrahydrodipicolinate (HTPA) to tetrahydrodipicolinate.</text>
</comment>
<evidence type="ECO:0000256" key="1">
    <source>
        <dbReference type="ARBA" id="ARBA00006642"/>
    </source>
</evidence>
<dbReference type="Gene3D" id="3.40.50.720">
    <property type="entry name" value="NAD(P)-binding Rossmann-like Domain"/>
    <property type="match status" value="1"/>
</dbReference>
<sequence>MAERLPVAVLGANGRMGSEAVTAVTAAPDMELVAALGRGDSLQSALDAGARAIVDLTVPDATEANVQFAVENGLHAVVGTTGWTAERLARLEALLAQRPGIGVLIAPNFALGSVLASAFAAKASRYFESVEIVELHHPQKVDAPSGTAVRTAQLIGAARAEAGVGPSPDATETQLDGARGAVVDGVHVHAVRLRGLVAHQEVLLGGPGEQLTIRHDSFDRASFMPGVLLGLRRVADHPGLTVGLDGYLDLGL</sequence>
<dbReference type="EMBL" id="JBDFRB010000001">
    <property type="protein sequence ID" value="MEN2743168.1"/>
    <property type="molecule type" value="Genomic_DNA"/>
</dbReference>
<dbReference type="InterPro" id="IPR000846">
    <property type="entry name" value="DapB_N"/>
</dbReference>
<comment type="caution">
    <text evidence="16">The sequence shown here is derived from an EMBL/GenBank/DDBJ whole genome shotgun (WGS) entry which is preliminary data.</text>
</comment>
<dbReference type="Gene3D" id="3.30.360.10">
    <property type="entry name" value="Dihydrodipicolinate Reductase, domain 2"/>
    <property type="match status" value="1"/>
</dbReference>
<dbReference type="HAMAP" id="MF_00102">
    <property type="entry name" value="DapB"/>
    <property type="match status" value="1"/>
</dbReference>
<dbReference type="InterPro" id="IPR022664">
    <property type="entry name" value="DapB_N_CS"/>
</dbReference>
<name>A0ABU9WVG8_9MICC</name>
<dbReference type="InterPro" id="IPR036291">
    <property type="entry name" value="NAD(P)-bd_dom_sf"/>
</dbReference>
<dbReference type="InterPro" id="IPR023940">
    <property type="entry name" value="DHDPR_bac"/>
</dbReference>
<keyword evidence="5 13" id="KW-0220">Diaminopimelate biosynthesis</keyword>
<comment type="catalytic activity">
    <reaction evidence="12 13">
        <text>(S)-2,3,4,5-tetrahydrodipicolinate + NAD(+) + H2O = (2S,4S)-4-hydroxy-2,3,4,5-tetrahydrodipicolinate + NADH + H(+)</text>
        <dbReference type="Rhea" id="RHEA:35323"/>
        <dbReference type="ChEBI" id="CHEBI:15377"/>
        <dbReference type="ChEBI" id="CHEBI:15378"/>
        <dbReference type="ChEBI" id="CHEBI:16845"/>
        <dbReference type="ChEBI" id="CHEBI:57540"/>
        <dbReference type="ChEBI" id="CHEBI:57945"/>
        <dbReference type="ChEBI" id="CHEBI:67139"/>
        <dbReference type="EC" id="1.17.1.8"/>
    </reaction>
</comment>
<dbReference type="Proteomes" id="UP001422074">
    <property type="component" value="Unassembled WGS sequence"/>
</dbReference>
<dbReference type="GO" id="GO:0008839">
    <property type="term" value="F:4-hydroxy-tetrahydrodipicolinate reductase"/>
    <property type="evidence" value="ECO:0007669"/>
    <property type="project" value="UniProtKB-EC"/>
</dbReference>
<dbReference type="EC" id="1.17.1.8" evidence="10 13"/>
<comment type="caution">
    <text evidence="13">Lacks conserved residue(s) required for the propagation of feature annotation.</text>
</comment>
<feature type="binding site" evidence="13">
    <location>
        <begin position="146"/>
        <end position="147"/>
    </location>
    <ligand>
        <name>(S)-2,3,4,5-tetrahydrodipicolinate</name>
        <dbReference type="ChEBI" id="CHEBI:16845"/>
    </ligand>
</feature>
<dbReference type="NCBIfam" id="TIGR00036">
    <property type="entry name" value="dapB"/>
    <property type="match status" value="1"/>
</dbReference>
<comment type="subcellular location">
    <subcellularLocation>
        <location evidence="13">Cytoplasm</location>
    </subcellularLocation>
</comment>
<evidence type="ECO:0000256" key="7">
    <source>
        <dbReference type="ARBA" id="ARBA00023027"/>
    </source>
</evidence>
<feature type="active site" description="Proton donor" evidence="13">
    <location>
        <position position="140"/>
    </location>
</feature>
<evidence type="ECO:0000256" key="10">
    <source>
        <dbReference type="ARBA" id="ARBA00038983"/>
    </source>
</evidence>
<dbReference type="SUPFAM" id="SSF51735">
    <property type="entry name" value="NAD(P)-binding Rossmann-fold domains"/>
    <property type="match status" value="1"/>
</dbReference>
<feature type="binding site" evidence="13">
    <location>
        <begin position="11"/>
        <end position="16"/>
    </location>
    <ligand>
        <name>NAD(+)</name>
        <dbReference type="ChEBI" id="CHEBI:57540"/>
    </ligand>
</feature>
<evidence type="ECO:0000256" key="11">
    <source>
        <dbReference type="ARBA" id="ARBA00049080"/>
    </source>
</evidence>
<dbReference type="RefSeq" id="WP_345882617.1">
    <property type="nucleotide sequence ID" value="NZ_JBDFRB010000001.1"/>
</dbReference>
<keyword evidence="6 13" id="KW-0560">Oxidoreductase</keyword>
<dbReference type="PANTHER" id="PTHR20836">
    <property type="entry name" value="DIHYDRODIPICOLINATE REDUCTASE"/>
    <property type="match status" value="1"/>
</dbReference>
<evidence type="ECO:0000256" key="13">
    <source>
        <dbReference type="HAMAP-Rule" id="MF_00102"/>
    </source>
</evidence>
<dbReference type="Pfam" id="PF05173">
    <property type="entry name" value="DapB_C"/>
    <property type="match status" value="1"/>
</dbReference>
<dbReference type="SUPFAM" id="SSF55347">
    <property type="entry name" value="Glyceraldehyde-3-phosphate dehydrogenase-like, C-terminal domain"/>
    <property type="match status" value="1"/>
</dbReference>
<organism evidence="16 17">
    <name type="scientific">Sinomonas halotolerans</name>
    <dbReference type="NCBI Taxonomy" id="1644133"/>
    <lineage>
        <taxon>Bacteria</taxon>
        <taxon>Bacillati</taxon>
        <taxon>Actinomycetota</taxon>
        <taxon>Actinomycetes</taxon>
        <taxon>Micrococcales</taxon>
        <taxon>Micrococcaceae</taxon>
        <taxon>Sinomonas</taxon>
    </lineage>
</organism>
<evidence type="ECO:0000256" key="5">
    <source>
        <dbReference type="ARBA" id="ARBA00022915"/>
    </source>
</evidence>
<evidence type="ECO:0000256" key="12">
    <source>
        <dbReference type="ARBA" id="ARBA00049396"/>
    </source>
</evidence>
<dbReference type="CDD" id="cd02274">
    <property type="entry name" value="DHDPR_N"/>
    <property type="match status" value="1"/>
</dbReference>
<evidence type="ECO:0000256" key="2">
    <source>
        <dbReference type="ARBA" id="ARBA00022490"/>
    </source>
</evidence>
<feature type="domain" description="Dihydrodipicolinate reductase N-terminal" evidence="14">
    <location>
        <begin position="6"/>
        <end position="109"/>
    </location>
</feature>
<comment type="subunit">
    <text evidence="13">Homotetramer.</text>
</comment>
<keyword evidence="7 13" id="KW-0520">NAD</keyword>
<evidence type="ECO:0000313" key="17">
    <source>
        <dbReference type="Proteomes" id="UP001422074"/>
    </source>
</evidence>